<sequence length="447" mass="50579">MAKREEQRTWTSSDETSHLFRCSSKACERNFKAPRLDLSGGNISRQQLTRNFSQLVANNKKPPPFINTRPNVNITSPVRPFRTTNSNNVPLPPFIILIVGRVAKAGAVLLGRNVRKWWANLPPEQKAEYTQRAKSNRKYIGAAFGMLGMGIFVYYDSHIQETPYTNRKRFVAFKPEQFEQLARQEFESLVESFKPLIVPANPRDPAYRRVSRVANNILKSNKDLEQIRNKEWTITVVNDETIQNAFVLPSGNIFVFTGMLDVCETDDELAVILAHEMAHAVLGHAAENASYCHLMDLVMVIPIALLWAILPSDWSSAFAHAVGSGLQGILLSLPYSRAMEMEADEVGLFLAAKACFDIRLAPIFWAKMAYVGTKGGEPQIEWLSTHPNHESRQNRLEEVMSSALTVREDCQCPRLPLLDPKSYLEKYKRKVAETETFDNVAIRLRAV</sequence>
<evidence type="ECO:0000256" key="2">
    <source>
        <dbReference type="ARBA" id="ARBA00022670"/>
    </source>
</evidence>
<accession>A0A8J2P6R6</accession>
<name>A0A8J2P6R6_9HEXA</name>
<evidence type="ECO:0000256" key="8">
    <source>
        <dbReference type="ARBA" id="ARBA00040360"/>
    </source>
</evidence>
<keyword evidence="10" id="KW-0472">Membrane</keyword>
<dbReference type="CDD" id="cd07331">
    <property type="entry name" value="M48C_Oma1_like"/>
    <property type="match status" value="1"/>
</dbReference>
<evidence type="ECO:0000313" key="13">
    <source>
        <dbReference type="Proteomes" id="UP000708208"/>
    </source>
</evidence>
<dbReference type="GO" id="GO:0006515">
    <property type="term" value="P:protein quality control for misfolded or incompletely synthesized proteins"/>
    <property type="evidence" value="ECO:0007669"/>
    <property type="project" value="TreeGrafter"/>
</dbReference>
<dbReference type="EMBL" id="CAJVCH010137505">
    <property type="protein sequence ID" value="CAG7726591.1"/>
    <property type="molecule type" value="Genomic_DNA"/>
</dbReference>
<feature type="transmembrane region" description="Helical" evidence="10">
    <location>
        <begin position="139"/>
        <end position="155"/>
    </location>
</feature>
<evidence type="ECO:0000256" key="6">
    <source>
        <dbReference type="ARBA" id="ARBA00023049"/>
    </source>
</evidence>
<evidence type="ECO:0000256" key="3">
    <source>
        <dbReference type="ARBA" id="ARBA00022723"/>
    </source>
</evidence>
<dbReference type="GO" id="GO:0034982">
    <property type="term" value="P:mitochondrial protein processing"/>
    <property type="evidence" value="ECO:0007669"/>
    <property type="project" value="TreeGrafter"/>
</dbReference>
<keyword evidence="2" id="KW-0645">Protease</keyword>
<dbReference type="OrthoDB" id="7464992at2759"/>
<keyword evidence="13" id="KW-1185">Reference proteome</keyword>
<comment type="similarity">
    <text evidence="7">Belongs to the peptidase M48 family.</text>
</comment>
<evidence type="ECO:0000256" key="4">
    <source>
        <dbReference type="ARBA" id="ARBA00022801"/>
    </source>
</evidence>
<comment type="caution">
    <text evidence="12">The sequence shown here is derived from an EMBL/GenBank/DDBJ whole genome shotgun (WGS) entry which is preliminary data.</text>
</comment>
<dbReference type="Pfam" id="PF01435">
    <property type="entry name" value="Peptidase_M48"/>
    <property type="match status" value="1"/>
</dbReference>
<gene>
    <name evidence="12" type="ORF">AFUS01_LOCUS15499</name>
</gene>
<reference evidence="12" key="1">
    <citation type="submission" date="2021-06" db="EMBL/GenBank/DDBJ databases">
        <authorList>
            <person name="Hodson N. C."/>
            <person name="Mongue J. A."/>
            <person name="Jaron S. K."/>
        </authorList>
    </citation>
    <scope>NUCLEOTIDE SEQUENCE</scope>
</reference>
<dbReference type="Proteomes" id="UP000708208">
    <property type="component" value="Unassembled WGS sequence"/>
</dbReference>
<evidence type="ECO:0000313" key="12">
    <source>
        <dbReference type="EMBL" id="CAG7726591.1"/>
    </source>
</evidence>
<evidence type="ECO:0000256" key="10">
    <source>
        <dbReference type="SAM" id="Phobius"/>
    </source>
</evidence>
<proteinExistence type="inferred from homology"/>
<keyword evidence="6" id="KW-0482">Metalloprotease</keyword>
<dbReference type="PANTHER" id="PTHR22726">
    <property type="entry name" value="METALLOENDOPEPTIDASE OMA1"/>
    <property type="match status" value="1"/>
</dbReference>
<keyword evidence="3" id="KW-0479">Metal-binding</keyword>
<dbReference type="AlphaFoldDB" id="A0A8J2P6R6"/>
<evidence type="ECO:0000256" key="5">
    <source>
        <dbReference type="ARBA" id="ARBA00022833"/>
    </source>
</evidence>
<feature type="domain" description="Peptidase M48" evidence="11">
    <location>
        <begin position="225"/>
        <end position="398"/>
    </location>
</feature>
<comment type="cofactor">
    <cofactor evidence="1">
        <name>Zn(2+)</name>
        <dbReference type="ChEBI" id="CHEBI:29105"/>
    </cofactor>
</comment>
<dbReference type="InterPro" id="IPR051156">
    <property type="entry name" value="Mito/Outer_Membr_Metalloprot"/>
</dbReference>
<dbReference type="PANTHER" id="PTHR22726:SF1">
    <property type="entry name" value="METALLOENDOPEPTIDASE OMA1, MITOCHONDRIAL"/>
    <property type="match status" value="1"/>
</dbReference>
<dbReference type="GO" id="GO:0005743">
    <property type="term" value="C:mitochondrial inner membrane"/>
    <property type="evidence" value="ECO:0007669"/>
    <property type="project" value="TreeGrafter"/>
</dbReference>
<evidence type="ECO:0000256" key="9">
    <source>
        <dbReference type="ARBA" id="ARBA00042978"/>
    </source>
</evidence>
<evidence type="ECO:0000259" key="11">
    <source>
        <dbReference type="Pfam" id="PF01435"/>
    </source>
</evidence>
<evidence type="ECO:0000256" key="1">
    <source>
        <dbReference type="ARBA" id="ARBA00001947"/>
    </source>
</evidence>
<keyword evidence="5" id="KW-0862">Zinc</keyword>
<keyword evidence="4" id="KW-0378">Hydrolase</keyword>
<keyword evidence="10" id="KW-1133">Transmembrane helix</keyword>
<dbReference type="GO" id="GO:0004222">
    <property type="term" value="F:metalloendopeptidase activity"/>
    <property type="evidence" value="ECO:0007669"/>
    <property type="project" value="InterPro"/>
</dbReference>
<dbReference type="GO" id="GO:0046872">
    <property type="term" value="F:metal ion binding"/>
    <property type="evidence" value="ECO:0007669"/>
    <property type="project" value="UniProtKB-KW"/>
</dbReference>
<evidence type="ECO:0000256" key="7">
    <source>
        <dbReference type="ARBA" id="ARBA00038233"/>
    </source>
</evidence>
<organism evidence="12 13">
    <name type="scientific">Allacma fusca</name>
    <dbReference type="NCBI Taxonomy" id="39272"/>
    <lineage>
        <taxon>Eukaryota</taxon>
        <taxon>Metazoa</taxon>
        <taxon>Ecdysozoa</taxon>
        <taxon>Arthropoda</taxon>
        <taxon>Hexapoda</taxon>
        <taxon>Collembola</taxon>
        <taxon>Symphypleona</taxon>
        <taxon>Sminthuridae</taxon>
        <taxon>Allacma</taxon>
    </lineage>
</organism>
<keyword evidence="10" id="KW-0812">Transmembrane</keyword>
<protein>
    <recommendedName>
        <fullName evidence="8">Metalloendopeptidase OMA1, mitochondrial</fullName>
    </recommendedName>
    <alternativeName>
        <fullName evidence="9">Overlapping with the m-AAA protease 1 homolog</fullName>
    </alternativeName>
</protein>
<dbReference type="InterPro" id="IPR001915">
    <property type="entry name" value="Peptidase_M48"/>
</dbReference>